<keyword evidence="2" id="KW-1185">Reference proteome</keyword>
<evidence type="ECO:0000313" key="1">
    <source>
        <dbReference type="EMBL" id="KAJ3809822.1"/>
    </source>
</evidence>
<dbReference type="EMBL" id="MU795135">
    <property type="protein sequence ID" value="KAJ3809822.1"/>
    <property type="molecule type" value="Genomic_DNA"/>
</dbReference>
<proteinExistence type="predicted"/>
<organism evidence="1 2">
    <name type="scientific">Lentinula aff. lateritia</name>
    <dbReference type="NCBI Taxonomy" id="2804960"/>
    <lineage>
        <taxon>Eukaryota</taxon>
        <taxon>Fungi</taxon>
        <taxon>Dikarya</taxon>
        <taxon>Basidiomycota</taxon>
        <taxon>Agaricomycotina</taxon>
        <taxon>Agaricomycetes</taxon>
        <taxon>Agaricomycetidae</taxon>
        <taxon>Agaricales</taxon>
        <taxon>Marasmiineae</taxon>
        <taxon>Omphalotaceae</taxon>
        <taxon>Lentinula</taxon>
    </lineage>
</organism>
<gene>
    <name evidence="1" type="ORF">F5876DRAFT_43114</name>
</gene>
<feature type="non-terminal residue" evidence="1">
    <location>
        <position position="129"/>
    </location>
</feature>
<accession>A0ACC1TYG7</accession>
<dbReference type="Proteomes" id="UP001163835">
    <property type="component" value="Unassembled WGS sequence"/>
</dbReference>
<sequence>MSLDDILDCGDHVWPKFFFTQEHPEHNSHLYVVEDIKKRKVPVLIGPAIPWRDHTDIQPRYCCLMLMFFKPWRTGMDLHAPLQTWEDAFDVFMDSCSARDKAIMENMQILHECRDSRDDHFASRANARQ</sequence>
<name>A0ACC1TYG7_9AGAR</name>
<protein>
    <submittedName>
        <fullName evidence="1">Uncharacterized protein</fullName>
    </submittedName>
</protein>
<evidence type="ECO:0000313" key="2">
    <source>
        <dbReference type="Proteomes" id="UP001163835"/>
    </source>
</evidence>
<reference evidence="1" key="1">
    <citation type="submission" date="2022-09" db="EMBL/GenBank/DDBJ databases">
        <title>A Global Phylogenomic Analysis of the Shiitake Genus Lentinula.</title>
        <authorList>
            <consortium name="DOE Joint Genome Institute"/>
            <person name="Sierra-Patev S."/>
            <person name="Min B."/>
            <person name="Naranjo-Ortiz M."/>
            <person name="Looney B."/>
            <person name="Konkel Z."/>
            <person name="Slot J.C."/>
            <person name="Sakamoto Y."/>
            <person name="Steenwyk J.L."/>
            <person name="Rokas A."/>
            <person name="Carro J."/>
            <person name="Camarero S."/>
            <person name="Ferreira P."/>
            <person name="Molpeceres G."/>
            <person name="Ruiz-Duenas F.J."/>
            <person name="Serrano A."/>
            <person name="Henrissat B."/>
            <person name="Drula E."/>
            <person name="Hughes K.W."/>
            <person name="Mata J.L."/>
            <person name="Ishikawa N.K."/>
            <person name="Vargas-Isla R."/>
            <person name="Ushijima S."/>
            <person name="Smith C.A."/>
            <person name="Ahrendt S."/>
            <person name="Andreopoulos W."/>
            <person name="He G."/>
            <person name="Labutti K."/>
            <person name="Lipzen A."/>
            <person name="Ng V."/>
            <person name="Riley R."/>
            <person name="Sandor L."/>
            <person name="Barry K."/>
            <person name="Martinez A.T."/>
            <person name="Xiao Y."/>
            <person name="Gibbons J.G."/>
            <person name="Terashima K."/>
            <person name="Grigoriev I.V."/>
            <person name="Hibbett D.S."/>
        </authorList>
    </citation>
    <scope>NUCLEOTIDE SEQUENCE</scope>
    <source>
        <strain evidence="1">TMI1499</strain>
    </source>
</reference>
<comment type="caution">
    <text evidence="1">The sequence shown here is derived from an EMBL/GenBank/DDBJ whole genome shotgun (WGS) entry which is preliminary data.</text>
</comment>